<keyword evidence="2" id="KW-1185">Reference proteome</keyword>
<proteinExistence type="predicted"/>
<name>A0ABT9MAY7_9DEIO</name>
<evidence type="ECO:0000313" key="2">
    <source>
        <dbReference type="Proteomes" id="UP001232163"/>
    </source>
</evidence>
<dbReference type="RefSeq" id="WP_307464734.1">
    <property type="nucleotide sequence ID" value="NZ_JAURUR010000002.1"/>
</dbReference>
<accession>A0ABT9MAY7</accession>
<sequence length="163" mass="19232">MGTDIYEVIEIRREGQWEVAHLLPLLDTNKSFSDPEWEKHWSHPAFINRNYRLFSVLANVRNSFGIPPIDTARGLPQDASAESRQRFSYHSYSPTRNSPQLTWVSLRELLAYDWDQWTTDSRHGHEPPRSLREEVEPFYSITLPYLRSLVKNPDDLRLICDFD</sequence>
<comment type="caution">
    <text evidence="1">The sequence shown here is derived from an EMBL/GenBank/DDBJ whole genome shotgun (WGS) entry which is preliminary data.</text>
</comment>
<reference evidence="1 2" key="1">
    <citation type="submission" date="2023-07" db="EMBL/GenBank/DDBJ databases">
        <title>Genomic Encyclopedia of Type Strains, Phase IV (KMG-IV): sequencing the most valuable type-strain genomes for metagenomic binning, comparative biology and taxonomic classification.</title>
        <authorList>
            <person name="Goeker M."/>
        </authorList>
    </citation>
    <scope>NUCLEOTIDE SEQUENCE [LARGE SCALE GENOMIC DNA]</scope>
    <source>
        <strain evidence="1 2">NIO-1023</strain>
    </source>
</reference>
<dbReference type="EMBL" id="JAURUR010000002">
    <property type="protein sequence ID" value="MDP9763674.1"/>
    <property type="molecule type" value="Genomic_DNA"/>
</dbReference>
<evidence type="ECO:0000313" key="1">
    <source>
        <dbReference type="EMBL" id="MDP9763674.1"/>
    </source>
</evidence>
<gene>
    <name evidence="1" type="ORF">QO006_001091</name>
</gene>
<dbReference type="Proteomes" id="UP001232163">
    <property type="component" value="Unassembled WGS sequence"/>
</dbReference>
<organism evidence="1 2">
    <name type="scientific">Deinococcus enclensis</name>
    <dbReference type="NCBI Taxonomy" id="1049582"/>
    <lineage>
        <taxon>Bacteria</taxon>
        <taxon>Thermotogati</taxon>
        <taxon>Deinococcota</taxon>
        <taxon>Deinococci</taxon>
        <taxon>Deinococcales</taxon>
        <taxon>Deinococcaceae</taxon>
        <taxon>Deinococcus</taxon>
    </lineage>
</organism>
<protein>
    <submittedName>
        <fullName evidence="1">Uncharacterized protein</fullName>
    </submittedName>
</protein>